<feature type="signal peptide" evidence="2">
    <location>
        <begin position="1"/>
        <end position="18"/>
    </location>
</feature>
<accession>A0ABQ8P597</accession>
<name>A0ABQ8P597_9CRYT</name>
<evidence type="ECO:0008006" key="5">
    <source>
        <dbReference type="Google" id="ProtNLM"/>
    </source>
</evidence>
<keyword evidence="2" id="KW-0732">Signal</keyword>
<reference evidence="3" key="1">
    <citation type="submission" date="2022-10" db="EMBL/GenBank/DDBJ databases">
        <title>Adaptive evolution leads to modifications in subtelomeric GC content in a zoonotic Cryptosporidium species.</title>
        <authorList>
            <person name="Li J."/>
            <person name="Feng Y."/>
            <person name="Xiao L."/>
        </authorList>
    </citation>
    <scope>NUCLEOTIDE SEQUENCE</scope>
    <source>
        <strain evidence="3">25894</strain>
    </source>
</reference>
<keyword evidence="4" id="KW-1185">Reference proteome</keyword>
<organism evidence="3 4">
    <name type="scientific">Cryptosporidium canis</name>
    <dbReference type="NCBI Taxonomy" id="195482"/>
    <lineage>
        <taxon>Eukaryota</taxon>
        <taxon>Sar</taxon>
        <taxon>Alveolata</taxon>
        <taxon>Apicomplexa</taxon>
        <taxon>Conoidasida</taxon>
        <taxon>Coccidia</taxon>
        <taxon>Eucoccidiorida</taxon>
        <taxon>Eimeriorina</taxon>
        <taxon>Cryptosporidiidae</taxon>
        <taxon>Cryptosporidium</taxon>
    </lineage>
</organism>
<dbReference type="Proteomes" id="UP001071777">
    <property type="component" value="Unassembled WGS sequence"/>
</dbReference>
<feature type="chain" id="PRO_5047166422" description="Signal peptide-containing protein" evidence="2">
    <location>
        <begin position="19"/>
        <end position="290"/>
    </location>
</feature>
<gene>
    <name evidence="3" type="ORF">OJ252_2411</name>
</gene>
<protein>
    <recommendedName>
        <fullName evidence="5">Signal peptide-containing protein</fullName>
    </recommendedName>
</protein>
<evidence type="ECO:0000256" key="2">
    <source>
        <dbReference type="SAM" id="SignalP"/>
    </source>
</evidence>
<feature type="region of interest" description="Disordered" evidence="1">
    <location>
        <begin position="244"/>
        <end position="290"/>
    </location>
</feature>
<evidence type="ECO:0000256" key="1">
    <source>
        <dbReference type="SAM" id="MobiDB-lite"/>
    </source>
</evidence>
<evidence type="ECO:0000313" key="4">
    <source>
        <dbReference type="Proteomes" id="UP001071777"/>
    </source>
</evidence>
<sequence length="290" mass="33568">MRFIILVLLVLCLRFGGPFHISRWDKLRLSTWMNVSVNLVDKVSLSEIGRSAGLGRGQYSGFLSNTNDLGPDEIFALFESNGEQWLTELSTSDLEDILDKLRFLLNLQVSEHERLVVEQSEEAGQRVKKSIDFINLLLKYILMLIKQLLENKKAKFEQDSIQICGSESYTELEQHQRALHFLVELKDLIRNLFFIFHCKNPLVKGSPLCDYLTNLYSDTECDFLAKSESLSEVYAKYESSLVSCDDSPSSGPKKTKKRSRRPRYKHKNKAKRVVIRRSRAKTKRRVHFDV</sequence>
<proteinExistence type="predicted"/>
<feature type="compositionally biased region" description="Basic residues" evidence="1">
    <location>
        <begin position="253"/>
        <end position="290"/>
    </location>
</feature>
<evidence type="ECO:0000313" key="3">
    <source>
        <dbReference type="EMBL" id="KAJ1608809.1"/>
    </source>
</evidence>
<comment type="caution">
    <text evidence="3">The sequence shown here is derived from an EMBL/GenBank/DDBJ whole genome shotgun (WGS) entry which is preliminary data.</text>
</comment>
<dbReference type="EMBL" id="JAPCXB010000090">
    <property type="protein sequence ID" value="KAJ1608809.1"/>
    <property type="molecule type" value="Genomic_DNA"/>
</dbReference>